<dbReference type="Pfam" id="PF08448">
    <property type="entry name" value="PAS_4"/>
    <property type="match status" value="1"/>
</dbReference>
<dbReference type="PANTHER" id="PTHR45138">
    <property type="entry name" value="REGULATORY COMPONENTS OF SENSORY TRANSDUCTION SYSTEM"/>
    <property type="match status" value="1"/>
</dbReference>
<dbReference type="SUPFAM" id="SSF55785">
    <property type="entry name" value="PYP-like sensor domain (PAS domain)"/>
    <property type="match status" value="1"/>
</dbReference>
<dbReference type="PANTHER" id="PTHR45138:SF9">
    <property type="entry name" value="DIGUANYLATE CYCLASE DGCM-RELATED"/>
    <property type="match status" value="1"/>
</dbReference>
<keyword evidence="6" id="KW-1185">Reference proteome</keyword>
<dbReference type="Gene3D" id="3.30.450.20">
    <property type="entry name" value="PAS domain"/>
    <property type="match status" value="1"/>
</dbReference>
<name>A0ABX5DDH7_9VIBR</name>
<comment type="catalytic activity">
    <reaction evidence="2">
        <text>2 GTP = 3',3'-c-di-GMP + 2 diphosphate</text>
        <dbReference type="Rhea" id="RHEA:24898"/>
        <dbReference type="ChEBI" id="CHEBI:33019"/>
        <dbReference type="ChEBI" id="CHEBI:37565"/>
        <dbReference type="ChEBI" id="CHEBI:58805"/>
        <dbReference type="EC" id="2.7.7.65"/>
    </reaction>
</comment>
<proteinExistence type="predicted"/>
<dbReference type="PROSITE" id="PS50887">
    <property type="entry name" value="GGDEF"/>
    <property type="match status" value="1"/>
</dbReference>
<dbReference type="InterPro" id="IPR000014">
    <property type="entry name" value="PAS"/>
</dbReference>
<dbReference type="SUPFAM" id="SSF55073">
    <property type="entry name" value="Nucleotide cyclase"/>
    <property type="match status" value="1"/>
</dbReference>
<accession>A0ABX5DDH7</accession>
<dbReference type="NCBIfam" id="TIGR00254">
    <property type="entry name" value="GGDEF"/>
    <property type="match status" value="1"/>
</dbReference>
<organism evidence="5 6">
    <name type="scientific">Vibrio mediterranei</name>
    <dbReference type="NCBI Taxonomy" id="689"/>
    <lineage>
        <taxon>Bacteria</taxon>
        <taxon>Pseudomonadati</taxon>
        <taxon>Pseudomonadota</taxon>
        <taxon>Gammaproteobacteria</taxon>
        <taxon>Vibrionales</taxon>
        <taxon>Vibrionaceae</taxon>
        <taxon>Vibrio</taxon>
    </lineage>
</organism>
<dbReference type="SMART" id="SM00091">
    <property type="entry name" value="PAS"/>
    <property type="match status" value="1"/>
</dbReference>
<evidence type="ECO:0000256" key="2">
    <source>
        <dbReference type="ARBA" id="ARBA00034247"/>
    </source>
</evidence>
<dbReference type="InterPro" id="IPR035965">
    <property type="entry name" value="PAS-like_dom_sf"/>
</dbReference>
<dbReference type="InterPro" id="IPR050469">
    <property type="entry name" value="Diguanylate_Cyclase"/>
</dbReference>
<reference evidence="5 6" key="1">
    <citation type="submission" date="2018-03" db="EMBL/GenBank/DDBJ databases">
        <title>Genetic Diversity and Phenotypic Plasticity of AHL Mediated Quorum Sensing in Environmental Strains of Vibrio mediterranei.</title>
        <authorList>
            <person name="Lantoine F."/>
            <person name="Vouve F."/>
        </authorList>
    </citation>
    <scope>NUCLEOTIDE SEQUENCE [LARGE SCALE GENOMIC DNA]</scope>
    <source>
        <strain evidence="5 6">17LN0615E</strain>
    </source>
</reference>
<dbReference type="Proteomes" id="UP000238163">
    <property type="component" value="Unassembled WGS sequence"/>
</dbReference>
<dbReference type="EMBL" id="NWTN01000004">
    <property type="protein sequence ID" value="PRQ67768.1"/>
    <property type="molecule type" value="Genomic_DNA"/>
</dbReference>
<dbReference type="InterPro" id="IPR043128">
    <property type="entry name" value="Rev_trsase/Diguanyl_cyclase"/>
</dbReference>
<evidence type="ECO:0000259" key="4">
    <source>
        <dbReference type="PROSITE" id="PS50887"/>
    </source>
</evidence>
<dbReference type="PROSITE" id="PS50112">
    <property type="entry name" value="PAS"/>
    <property type="match status" value="1"/>
</dbReference>
<protein>
    <recommendedName>
        <fullName evidence="1">diguanylate cyclase</fullName>
        <ecNumber evidence="1">2.7.7.65</ecNumber>
    </recommendedName>
</protein>
<dbReference type="CDD" id="cd01949">
    <property type="entry name" value="GGDEF"/>
    <property type="match status" value="1"/>
</dbReference>
<dbReference type="Pfam" id="PF00990">
    <property type="entry name" value="GGDEF"/>
    <property type="match status" value="1"/>
</dbReference>
<feature type="domain" description="GGDEF" evidence="4">
    <location>
        <begin position="167"/>
        <end position="301"/>
    </location>
</feature>
<dbReference type="InterPro" id="IPR029787">
    <property type="entry name" value="Nucleotide_cyclase"/>
</dbReference>
<dbReference type="NCBIfam" id="TIGR00229">
    <property type="entry name" value="sensory_box"/>
    <property type="match status" value="1"/>
</dbReference>
<sequence length="319" mass="35756">MDCILNISSLSPEKIQEVLDRMDCYFFIKDKNGCYTYVNEAVCQLFARSREEIIGADDSQFFSIEQASDLIKNDVSVLNGKTVSNVEVNTLKSGEVKHYQNMKSPLFNSQNEVVGIFGLAIDISKTVARHNELEFLAIRDVLTGLYNRRFLELQLKHEIASFKRHEHDMSCLMLDVDGFKSINDRFGHSIGDYVLQSIGKTLLGAVREEDFCFRFGGDEFTILLPKTSLPDAYRLAERVRESVASKTLYSSTGHPFKIKISLGIASLQKGLEDQLLALADKALMEVKLNATGKNTSYVFCDHLESVTSCNGCIQAGQCK</sequence>
<evidence type="ECO:0000256" key="1">
    <source>
        <dbReference type="ARBA" id="ARBA00012528"/>
    </source>
</evidence>
<evidence type="ECO:0000313" key="5">
    <source>
        <dbReference type="EMBL" id="PRQ67768.1"/>
    </source>
</evidence>
<dbReference type="SMART" id="SM00267">
    <property type="entry name" value="GGDEF"/>
    <property type="match status" value="1"/>
</dbReference>
<dbReference type="InterPro" id="IPR000160">
    <property type="entry name" value="GGDEF_dom"/>
</dbReference>
<evidence type="ECO:0000313" key="6">
    <source>
        <dbReference type="Proteomes" id="UP000238163"/>
    </source>
</evidence>
<dbReference type="Gene3D" id="3.30.70.270">
    <property type="match status" value="1"/>
</dbReference>
<dbReference type="EC" id="2.7.7.65" evidence="1"/>
<dbReference type="CDD" id="cd00130">
    <property type="entry name" value="PAS"/>
    <property type="match status" value="1"/>
</dbReference>
<feature type="domain" description="PAS" evidence="3">
    <location>
        <begin position="11"/>
        <end position="55"/>
    </location>
</feature>
<dbReference type="InterPro" id="IPR013656">
    <property type="entry name" value="PAS_4"/>
</dbReference>
<evidence type="ECO:0000259" key="3">
    <source>
        <dbReference type="PROSITE" id="PS50112"/>
    </source>
</evidence>
<dbReference type="RefSeq" id="WP_082795512.1">
    <property type="nucleotide sequence ID" value="NZ_FLLQ01000001.1"/>
</dbReference>
<gene>
    <name evidence="5" type="ORF">COR51_08930</name>
</gene>
<comment type="caution">
    <text evidence="5">The sequence shown here is derived from an EMBL/GenBank/DDBJ whole genome shotgun (WGS) entry which is preliminary data.</text>
</comment>